<evidence type="ECO:0000313" key="2">
    <source>
        <dbReference type="Proteomes" id="UP000045545"/>
    </source>
</evidence>
<dbReference type="AlphaFoldDB" id="A0A0E4GC67"/>
<proteinExistence type="predicted"/>
<reference evidence="1 2" key="1">
    <citation type="submission" date="2015-03" db="EMBL/GenBank/DDBJ databases">
        <authorList>
            <person name="Murphy D."/>
        </authorList>
    </citation>
    <scope>NUCLEOTIDE SEQUENCE [LARGE SCALE GENOMIC DNA]</scope>
    <source>
        <strain evidence="1 2">OL-4</strain>
    </source>
</reference>
<name>A0A0E4GC67_9FIRM</name>
<dbReference type="EMBL" id="CGIH01000028">
    <property type="protein sequence ID" value="CFX73314.1"/>
    <property type="molecule type" value="Genomic_DNA"/>
</dbReference>
<dbReference type="STRING" id="690567.1738"/>
<dbReference type="RefSeq" id="WP_046497741.1">
    <property type="nucleotide sequence ID" value="NZ_CGIH01000028.1"/>
</dbReference>
<accession>A0A0E4GC67</accession>
<gene>
    <name evidence="1" type="ORF">1738</name>
</gene>
<organism evidence="1 2">
    <name type="scientific">Syntrophomonas zehnderi OL-4</name>
    <dbReference type="NCBI Taxonomy" id="690567"/>
    <lineage>
        <taxon>Bacteria</taxon>
        <taxon>Bacillati</taxon>
        <taxon>Bacillota</taxon>
        <taxon>Clostridia</taxon>
        <taxon>Eubacteriales</taxon>
        <taxon>Syntrophomonadaceae</taxon>
        <taxon>Syntrophomonas</taxon>
    </lineage>
</organism>
<dbReference type="OrthoDB" id="2082640at2"/>
<keyword evidence="2" id="KW-1185">Reference proteome</keyword>
<dbReference type="InterPro" id="IPR010813">
    <property type="entry name" value="DUF1413"/>
</dbReference>
<dbReference type="Proteomes" id="UP000045545">
    <property type="component" value="Unassembled WGS sequence"/>
</dbReference>
<protein>
    <submittedName>
        <fullName evidence="1">Uncharacterized protein</fullName>
    </submittedName>
</protein>
<sequence length="119" mass="13591">MASRVIQISFSDTEYTHLQAKAKAEGMTIALYIKNKVLEDTEFKKWFRELLERVSRIRPGTTFNIKAVMSTDWVNIDRGVRLAMGRAFYNYVVASKVEGVRPTHKDSANVQWYVTGGGQ</sequence>
<dbReference type="Pfam" id="PF07205">
    <property type="entry name" value="DUF1413"/>
    <property type="match status" value="1"/>
</dbReference>
<evidence type="ECO:0000313" key="1">
    <source>
        <dbReference type="EMBL" id="CFX73314.1"/>
    </source>
</evidence>